<gene>
    <name evidence="1" type="ORF">WJ96_04335</name>
</gene>
<name>A0AAW3MV29_9BURK</name>
<dbReference type="AlphaFoldDB" id="A0AAW3MV29"/>
<accession>A0AAW3MV29</accession>
<keyword evidence="2" id="KW-1185">Reference proteome</keyword>
<comment type="caution">
    <text evidence="1">The sequence shown here is derived from an EMBL/GenBank/DDBJ whole genome shotgun (WGS) entry which is preliminary data.</text>
</comment>
<dbReference type="EMBL" id="LPBJ01000047">
    <property type="protein sequence ID" value="KVP97803.1"/>
    <property type="molecule type" value="Genomic_DNA"/>
</dbReference>
<reference evidence="1 2" key="1">
    <citation type="submission" date="2015-11" db="EMBL/GenBank/DDBJ databases">
        <title>Expanding the genomic diversity of Burkholderia species for the development of highly accurate diagnostics.</title>
        <authorList>
            <person name="Sahl J."/>
            <person name="Keim P."/>
            <person name="Wagner D."/>
        </authorList>
    </citation>
    <scope>NUCLEOTIDE SEQUENCE [LARGE SCALE GENOMIC DNA]</scope>
    <source>
        <strain evidence="1 2">MSMB1808WGS</strain>
    </source>
</reference>
<evidence type="ECO:0000313" key="2">
    <source>
        <dbReference type="Proteomes" id="UP000056453"/>
    </source>
</evidence>
<dbReference type="RefSeq" id="WP_059928284.1">
    <property type="nucleotide sequence ID" value="NZ_LPBG01000117.1"/>
</dbReference>
<protein>
    <submittedName>
        <fullName evidence="1">Uncharacterized protein</fullName>
    </submittedName>
</protein>
<sequence length="65" mass="7548">MAFRDRQWYINAIEREQKNVEQHRADLERHMGMADHSLAAMKCDDLKAALLKLNDLENHLADKGA</sequence>
<proteinExistence type="predicted"/>
<organism evidence="1 2">
    <name type="scientific">Burkholderia ubonensis</name>
    <dbReference type="NCBI Taxonomy" id="101571"/>
    <lineage>
        <taxon>Bacteria</taxon>
        <taxon>Pseudomonadati</taxon>
        <taxon>Pseudomonadota</taxon>
        <taxon>Betaproteobacteria</taxon>
        <taxon>Burkholderiales</taxon>
        <taxon>Burkholderiaceae</taxon>
        <taxon>Burkholderia</taxon>
        <taxon>Burkholderia cepacia complex</taxon>
    </lineage>
</organism>
<dbReference type="Proteomes" id="UP000056453">
    <property type="component" value="Unassembled WGS sequence"/>
</dbReference>
<evidence type="ECO:0000313" key="1">
    <source>
        <dbReference type="EMBL" id="KVP97803.1"/>
    </source>
</evidence>